<keyword evidence="1" id="KW-0677">Repeat</keyword>
<name>A0A7D9E8T7_PARCT</name>
<dbReference type="SMART" id="SM00054">
    <property type="entry name" value="EFh"/>
    <property type="match status" value="4"/>
</dbReference>
<evidence type="ECO:0000256" key="1">
    <source>
        <dbReference type="ARBA" id="ARBA00022737"/>
    </source>
</evidence>
<dbReference type="FunFam" id="1.10.238.10:FF:000003">
    <property type="entry name" value="Calmodulin A"/>
    <property type="match status" value="1"/>
</dbReference>
<comment type="caution">
    <text evidence="2">The sequence shown here is derived from an EMBL/GenBank/DDBJ whole genome shotgun (WGS) entry which is preliminary data.</text>
</comment>
<organism evidence="2 3">
    <name type="scientific">Paramuricea clavata</name>
    <name type="common">Red gorgonian</name>
    <name type="synonym">Violescent sea-whip</name>
    <dbReference type="NCBI Taxonomy" id="317549"/>
    <lineage>
        <taxon>Eukaryota</taxon>
        <taxon>Metazoa</taxon>
        <taxon>Cnidaria</taxon>
        <taxon>Anthozoa</taxon>
        <taxon>Octocorallia</taxon>
        <taxon>Malacalcyonacea</taxon>
        <taxon>Plexauridae</taxon>
        <taxon>Paramuricea</taxon>
    </lineage>
</organism>
<dbReference type="Pfam" id="PF13499">
    <property type="entry name" value="EF-hand_7"/>
    <property type="match status" value="2"/>
</dbReference>
<evidence type="ECO:0000313" key="3">
    <source>
        <dbReference type="Proteomes" id="UP001152795"/>
    </source>
</evidence>
<dbReference type="GO" id="GO:0016460">
    <property type="term" value="C:myosin II complex"/>
    <property type="evidence" value="ECO:0007669"/>
    <property type="project" value="TreeGrafter"/>
</dbReference>
<dbReference type="GO" id="GO:0005509">
    <property type="term" value="F:calcium ion binding"/>
    <property type="evidence" value="ECO:0007669"/>
    <property type="project" value="InterPro"/>
</dbReference>
<dbReference type="SUPFAM" id="SSF47473">
    <property type="entry name" value="EF-hand"/>
    <property type="match status" value="1"/>
</dbReference>
<dbReference type="InterPro" id="IPR002048">
    <property type="entry name" value="EF_hand_dom"/>
</dbReference>
<dbReference type="PANTHER" id="PTHR23048">
    <property type="entry name" value="MYOSIN LIGHT CHAIN 1, 3"/>
    <property type="match status" value="1"/>
</dbReference>
<accession>A0A7D9E8T7</accession>
<sequence>MASLSLEEEYREAFQLFDTVGDGKIECSESGDVIRSLDFNPASEEIKKVVIDIDPKGIKRITFEEFLPILHAVAQKCPKKPKPEEFFEGLKVFDKDGYGVVLSGELRQVLTSLGDKLTDDECDVLFREVEDKKGRINIEEFVKMVLSG</sequence>
<dbReference type="AlphaFoldDB" id="A0A7D9E8T7"/>
<dbReference type="OrthoDB" id="26525at2759"/>
<evidence type="ECO:0000313" key="2">
    <source>
        <dbReference type="EMBL" id="CAB4002526.1"/>
    </source>
</evidence>
<dbReference type="Proteomes" id="UP001152795">
    <property type="component" value="Unassembled WGS sequence"/>
</dbReference>
<reference evidence="2" key="1">
    <citation type="submission" date="2020-04" db="EMBL/GenBank/DDBJ databases">
        <authorList>
            <person name="Alioto T."/>
            <person name="Alioto T."/>
            <person name="Gomez Garrido J."/>
        </authorList>
    </citation>
    <scope>NUCLEOTIDE SEQUENCE</scope>
    <source>
        <strain evidence="2">A484AB</strain>
    </source>
</reference>
<keyword evidence="3" id="KW-1185">Reference proteome</keyword>
<protein>
    <submittedName>
        <fullName evidence="2">Myosin-2 essential light chain-like</fullName>
    </submittedName>
</protein>
<dbReference type="PANTHER" id="PTHR23048:SF49">
    <property type="entry name" value="FI08416P-RELATED"/>
    <property type="match status" value="1"/>
</dbReference>
<dbReference type="Gene3D" id="1.10.238.10">
    <property type="entry name" value="EF-hand"/>
    <property type="match status" value="2"/>
</dbReference>
<dbReference type="EMBL" id="CACRXK020004379">
    <property type="protein sequence ID" value="CAB4002526.1"/>
    <property type="molecule type" value="Genomic_DNA"/>
</dbReference>
<dbReference type="InterPro" id="IPR050230">
    <property type="entry name" value="CALM/Myosin/TropC-like"/>
</dbReference>
<dbReference type="InterPro" id="IPR011992">
    <property type="entry name" value="EF-hand-dom_pair"/>
</dbReference>
<dbReference type="CDD" id="cd00051">
    <property type="entry name" value="EFh"/>
    <property type="match status" value="1"/>
</dbReference>
<gene>
    <name evidence="2" type="ORF">PACLA_8A000705</name>
</gene>
<dbReference type="PROSITE" id="PS50222">
    <property type="entry name" value="EF_HAND_2"/>
    <property type="match status" value="2"/>
</dbReference>
<proteinExistence type="predicted"/>